<dbReference type="GO" id="GO:0005737">
    <property type="term" value="C:cytoplasm"/>
    <property type="evidence" value="ECO:0007669"/>
    <property type="project" value="InterPro"/>
</dbReference>
<evidence type="ECO:0000256" key="4">
    <source>
        <dbReference type="ARBA" id="ARBA00023157"/>
    </source>
</evidence>
<accession>A0A1M4ZNA7</accession>
<dbReference type="Pfam" id="PF07992">
    <property type="entry name" value="Pyr_redox_2"/>
    <property type="match status" value="1"/>
</dbReference>
<comment type="caution">
    <text evidence="9">The sequence shown here is derived from an EMBL/GenBank/DDBJ whole genome shotgun (WGS) entry which is preliminary data.</text>
</comment>
<evidence type="ECO:0000259" key="8">
    <source>
        <dbReference type="Pfam" id="PF07992"/>
    </source>
</evidence>
<keyword evidence="4" id="KW-1015">Disulfide bond</keyword>
<evidence type="ECO:0000256" key="1">
    <source>
        <dbReference type="ARBA" id="ARBA00022630"/>
    </source>
</evidence>
<dbReference type="SUPFAM" id="SSF51905">
    <property type="entry name" value="FAD/NAD(P)-binding domain"/>
    <property type="match status" value="1"/>
</dbReference>
<dbReference type="InterPro" id="IPR050097">
    <property type="entry name" value="Ferredoxin-NADP_redctase_2"/>
</dbReference>
<reference evidence="9" key="1">
    <citation type="submission" date="2016-11" db="EMBL/GenBank/DDBJ databases">
        <authorList>
            <person name="Varghese N."/>
            <person name="Submissions S."/>
        </authorList>
    </citation>
    <scope>NUCLEOTIDE SEQUENCE [LARGE SCALE GENOMIC DNA]</scope>
    <source>
        <strain evidence="9">DSM 16785</strain>
    </source>
</reference>
<evidence type="ECO:0000313" key="9">
    <source>
        <dbReference type="EMBL" id="SHF19287.1"/>
    </source>
</evidence>
<evidence type="ECO:0000256" key="2">
    <source>
        <dbReference type="ARBA" id="ARBA00022827"/>
    </source>
</evidence>
<gene>
    <name evidence="9" type="ORF">SAMN02745164_01977</name>
</gene>
<comment type="catalytic activity">
    <reaction evidence="6">
        <text>[thioredoxin]-dithiol + NADP(+) = [thioredoxin]-disulfide + NADPH + H(+)</text>
        <dbReference type="Rhea" id="RHEA:20345"/>
        <dbReference type="Rhea" id="RHEA-COMP:10698"/>
        <dbReference type="Rhea" id="RHEA-COMP:10700"/>
        <dbReference type="ChEBI" id="CHEBI:15378"/>
        <dbReference type="ChEBI" id="CHEBI:29950"/>
        <dbReference type="ChEBI" id="CHEBI:50058"/>
        <dbReference type="ChEBI" id="CHEBI:57783"/>
        <dbReference type="ChEBI" id="CHEBI:58349"/>
        <dbReference type="EC" id="1.8.1.9"/>
    </reaction>
</comment>
<dbReference type="NCBIfam" id="TIGR01292">
    <property type="entry name" value="TRX_reduct"/>
    <property type="match status" value="1"/>
</dbReference>
<dbReference type="AlphaFoldDB" id="A0A1M4ZNA7"/>
<comment type="subunit">
    <text evidence="6">Homodimer.</text>
</comment>
<dbReference type="EMBL" id="FQUI01000044">
    <property type="protein sequence ID" value="SHF19287.1"/>
    <property type="molecule type" value="Genomic_DNA"/>
</dbReference>
<dbReference type="PROSITE" id="PS00573">
    <property type="entry name" value="PYRIDINE_REDOX_2"/>
    <property type="match status" value="1"/>
</dbReference>
<evidence type="ECO:0000256" key="5">
    <source>
        <dbReference type="ARBA" id="ARBA00023284"/>
    </source>
</evidence>
<dbReference type="PRINTS" id="PR00469">
    <property type="entry name" value="PNDRDTASEII"/>
</dbReference>
<dbReference type="OrthoDB" id="9806179at2"/>
<keyword evidence="5 6" id="KW-0676">Redox-active center</keyword>
<organism evidence="9 10">
    <name type="scientific">Marinitoga hydrogenitolerans (strain DSM 16785 / JCM 12826 / AT1271)</name>
    <dbReference type="NCBI Taxonomy" id="1122195"/>
    <lineage>
        <taxon>Bacteria</taxon>
        <taxon>Thermotogati</taxon>
        <taxon>Thermotogota</taxon>
        <taxon>Thermotogae</taxon>
        <taxon>Petrotogales</taxon>
        <taxon>Petrotogaceae</taxon>
        <taxon>Marinitoga</taxon>
    </lineage>
</organism>
<dbReference type="EC" id="1.8.1.9" evidence="6"/>
<keyword evidence="3 6" id="KW-0560">Oxidoreductase</keyword>
<keyword evidence="2 6" id="KW-0274">FAD</keyword>
<keyword evidence="1 6" id="KW-0285">Flavoprotein</keyword>
<evidence type="ECO:0000313" key="10">
    <source>
        <dbReference type="Proteomes" id="UP000184334"/>
    </source>
</evidence>
<name>A0A1M4ZNA7_MARH1</name>
<evidence type="ECO:0000256" key="7">
    <source>
        <dbReference type="RuleBase" id="RU003881"/>
    </source>
</evidence>
<dbReference type="PRINTS" id="PR00368">
    <property type="entry name" value="FADPNR"/>
</dbReference>
<evidence type="ECO:0000256" key="6">
    <source>
        <dbReference type="RuleBase" id="RU003880"/>
    </source>
</evidence>
<comment type="similarity">
    <text evidence="6">Belongs to the class-II pyridine nucleotide-disulfide oxidoreductase family.</text>
</comment>
<keyword evidence="10" id="KW-1185">Reference proteome</keyword>
<dbReference type="STRING" id="1122195.SAMN02745164_01977"/>
<dbReference type="InterPro" id="IPR036188">
    <property type="entry name" value="FAD/NAD-bd_sf"/>
</dbReference>
<feature type="domain" description="FAD/NAD(P)-binding" evidence="8">
    <location>
        <begin position="18"/>
        <end position="305"/>
    </location>
</feature>
<evidence type="ECO:0000256" key="3">
    <source>
        <dbReference type="ARBA" id="ARBA00023002"/>
    </source>
</evidence>
<dbReference type="Gene3D" id="3.50.50.60">
    <property type="entry name" value="FAD/NAD(P)-binding domain"/>
    <property type="match status" value="2"/>
</dbReference>
<comment type="cofactor">
    <cofactor evidence="7">
        <name>FAD</name>
        <dbReference type="ChEBI" id="CHEBI:57692"/>
    </cofactor>
    <text evidence="7">Binds 1 FAD per subunit.</text>
</comment>
<dbReference type="GO" id="GO:0004791">
    <property type="term" value="F:thioredoxin-disulfide reductase (NADPH) activity"/>
    <property type="evidence" value="ECO:0007669"/>
    <property type="project" value="UniProtKB-UniRule"/>
</dbReference>
<dbReference type="InterPro" id="IPR005982">
    <property type="entry name" value="Thioredox_Rdtase"/>
</dbReference>
<keyword evidence="7" id="KW-0521">NADP</keyword>
<dbReference type="InterPro" id="IPR023753">
    <property type="entry name" value="FAD/NAD-binding_dom"/>
</dbReference>
<dbReference type="Proteomes" id="UP000184334">
    <property type="component" value="Unassembled WGS sequence"/>
</dbReference>
<dbReference type="GO" id="GO:0019430">
    <property type="term" value="P:removal of superoxide radicals"/>
    <property type="evidence" value="ECO:0007669"/>
    <property type="project" value="UniProtKB-UniRule"/>
</dbReference>
<proteinExistence type="inferred from homology"/>
<dbReference type="InterPro" id="IPR008255">
    <property type="entry name" value="Pyr_nucl-diS_OxRdtase_2_AS"/>
</dbReference>
<protein>
    <recommendedName>
        <fullName evidence="6">Thioredoxin reductase</fullName>
        <ecNumber evidence="6">1.8.1.9</ecNumber>
    </recommendedName>
</protein>
<dbReference type="RefSeq" id="WP_072865869.1">
    <property type="nucleotide sequence ID" value="NZ_FQUI01000044.1"/>
</dbReference>
<sequence length="318" mass="34870">MFFDLGSSKSKSSLKDYYDMVIIGGGPAGVAAGIYAVQGGIKPLIIEKDLDGGQVNLTEYVENYPGFDSITGEDLAEKLGEHAKKFGVEFHYGEVINVDFSKDEKIISLDDGSIVKTKTVVIATGATPRRLEVPGEKEFAGKGVSYCATCDGHFFKNQKVAVIGGGNTAVEEALYLSKIAKEVYIIHRRDKLRADKIYQDKAFNAENIKFIWNTVVKEIKGDKKVQQLVLENRKTGEITNFDVDGVFVFVGLTPVTKLFEGKIKLDDYGYIPVDKHNETNVKGVFAAGDVIQKELRQIITAAADGAIAASFAVRKYFN</sequence>
<dbReference type="PANTHER" id="PTHR48105">
    <property type="entry name" value="THIOREDOXIN REDUCTASE 1-RELATED-RELATED"/>
    <property type="match status" value="1"/>
</dbReference>